<evidence type="ECO:0000313" key="1">
    <source>
        <dbReference type="EMBL" id="MBB3075552.1"/>
    </source>
</evidence>
<dbReference type="EMBL" id="JACHXE010000001">
    <property type="protein sequence ID" value="MBB3075552.1"/>
    <property type="molecule type" value="Genomic_DNA"/>
</dbReference>
<organism evidence="1 2">
    <name type="scientific">Streptomyces violarus</name>
    <dbReference type="NCBI Taxonomy" id="67380"/>
    <lineage>
        <taxon>Bacteria</taxon>
        <taxon>Bacillati</taxon>
        <taxon>Actinomycetota</taxon>
        <taxon>Actinomycetes</taxon>
        <taxon>Kitasatosporales</taxon>
        <taxon>Streptomycetaceae</taxon>
        <taxon>Streptomyces</taxon>
    </lineage>
</organism>
<sequence length="28" mass="3446">MDDAGRVWEWSDRLGRWKVILSRRWGLT</sequence>
<accession>A0A7W4ZN31</accession>
<comment type="caution">
    <text evidence="1">The sequence shown here is derived from an EMBL/GenBank/DDBJ whole genome shotgun (WGS) entry which is preliminary data.</text>
</comment>
<name>A0A7W4ZN31_9ACTN</name>
<dbReference type="Proteomes" id="UP000572907">
    <property type="component" value="Unassembled WGS sequence"/>
</dbReference>
<keyword evidence="2" id="KW-1185">Reference proteome</keyword>
<evidence type="ECO:0000313" key="2">
    <source>
        <dbReference type="Proteomes" id="UP000572907"/>
    </source>
</evidence>
<reference evidence="1 2" key="1">
    <citation type="submission" date="2020-08" db="EMBL/GenBank/DDBJ databases">
        <title>Genomic Encyclopedia of Type Strains, Phase III (KMG-III): the genomes of soil and plant-associated and newly described type strains.</title>
        <authorList>
            <person name="Whitman W."/>
        </authorList>
    </citation>
    <scope>NUCLEOTIDE SEQUENCE [LARGE SCALE GENOMIC DNA]</scope>
    <source>
        <strain evidence="1 2">CECT 3237</strain>
    </source>
</reference>
<protein>
    <submittedName>
        <fullName evidence="1">Uncharacterized protein</fullName>
    </submittedName>
</protein>
<gene>
    <name evidence="1" type="ORF">FHS41_002021</name>
</gene>
<dbReference type="AlphaFoldDB" id="A0A7W4ZN31"/>
<proteinExistence type="predicted"/>